<protein>
    <submittedName>
        <fullName evidence="1">P pilus assembly protein, porin PapC</fullName>
    </submittedName>
</protein>
<dbReference type="PANTHER" id="PTHR30451:SF5">
    <property type="entry name" value="SLR0019 PROTEIN"/>
    <property type="match status" value="1"/>
</dbReference>
<dbReference type="Pfam" id="PF00577">
    <property type="entry name" value="Usher"/>
    <property type="match status" value="2"/>
</dbReference>
<name>A0ABM9FGT7_9ENTR</name>
<dbReference type="PANTHER" id="PTHR30451">
    <property type="entry name" value="OUTER MEMBRANE USHER PROTEIN"/>
    <property type="match status" value="1"/>
</dbReference>
<gene>
    <name evidence="1" type="ORF">FBBNIHIM_25705</name>
</gene>
<evidence type="ECO:0000313" key="1">
    <source>
        <dbReference type="EMBL" id="CAH6664315.1"/>
    </source>
</evidence>
<dbReference type="EMBL" id="CALSBS010000054">
    <property type="protein sequence ID" value="CAH6664315.1"/>
    <property type="molecule type" value="Genomic_DNA"/>
</dbReference>
<proteinExistence type="predicted"/>
<sequence>MNDNAQHEGIDLYLDVTVNGNPKGLVHFRFHNEKLYASPATRRQIGLPEGETRALNDIPQLKVDYNVQQQTLTLNAPLSALDLGTTEVGRENVAQPQASISRGLLLNYDLYAAQDDETRLNTWSELRAFNAAGVFSSTQLSQNTTESTPGYQSNGFTRLDTNWRSSFPENMLYISLGDTLTSALSWSRSTRIAGLQIGTDFSLQPYQPTTPLPAFFGSATLPSSVELYVNGVRNYNGNVPAGNFEINTLPNINGAGNAQVTMTDALGRTTVQNFSFYNDQSLLRKGLTEWSAELGVVRENYGYTSFDYASKPALSATWRHGVSNTFTTAAHGEASDSLINGGISNDWVPGPRSGTISVALAFSGDEGKSGALYSLGYRWSNDIFSFNTLTTATSGDYRDIATAYGQAPPELNSNTVVGYNAQSLGNFSVGYLQFRYPHDSNLRYVNANWSKALTEKTWLNLGLNQNLDDHQDSSVYLMLTVSLENNRTVSGTVQRTNNETGYMMNASQMLPSEGGWGWNIAANRQASETSGQGEVGYQGRYGKVYTGFNRVPDDHYAYAGATGSLVMMGGGLFAAREINNGFAVVSTQGVPDVPVMLENNVVGTSDDNGLLLVTQLNSYQNNQISIDTLNLPANTRVDRVNTAAVPADRSGTLVEFGITTTQPALIVLVDAQGHALQEGSQATLNPGQKSTDTVMIGFDGMAYFDMVSPHNTLEVALPGGKCAVQFDYPRQAKGIPQIGPLVCR</sequence>
<accession>A0ABM9FGT7</accession>
<organism evidence="1 2">
    <name type="scientific">Pseudocitrobacter vendiensis</name>
    <dbReference type="NCBI Taxonomy" id="2488306"/>
    <lineage>
        <taxon>Bacteria</taxon>
        <taxon>Pseudomonadati</taxon>
        <taxon>Pseudomonadota</taxon>
        <taxon>Gammaproteobacteria</taxon>
        <taxon>Enterobacterales</taxon>
        <taxon>Enterobacteriaceae</taxon>
        <taxon>Pseudocitrobacter</taxon>
    </lineage>
</organism>
<evidence type="ECO:0000313" key="2">
    <source>
        <dbReference type="Proteomes" id="UP001152651"/>
    </source>
</evidence>
<dbReference type="Proteomes" id="UP001152651">
    <property type="component" value="Unassembled WGS sequence"/>
</dbReference>
<dbReference type="RefSeq" id="WP_253899367.1">
    <property type="nucleotide sequence ID" value="NZ_CALSBS010000054.1"/>
</dbReference>
<keyword evidence="2" id="KW-1185">Reference proteome</keyword>
<comment type="caution">
    <text evidence="1">The sequence shown here is derived from an EMBL/GenBank/DDBJ whole genome shotgun (WGS) entry which is preliminary data.</text>
</comment>
<reference evidence="1" key="1">
    <citation type="submission" date="2022-05" db="EMBL/GenBank/DDBJ databases">
        <authorList>
            <person name="Blom J."/>
        </authorList>
    </citation>
    <scope>NUCLEOTIDE SEQUENCE</scope>
    <source>
        <strain evidence="1">Type strain: CPO20170097</strain>
    </source>
</reference>
<dbReference type="Gene3D" id="2.60.40.3110">
    <property type="match status" value="1"/>
</dbReference>
<dbReference type="Gene3D" id="2.60.40.2610">
    <property type="entry name" value="Outer membrane usher protein FimD, plug domain"/>
    <property type="match status" value="1"/>
</dbReference>
<dbReference type="InterPro" id="IPR000015">
    <property type="entry name" value="Fimb_usher"/>
</dbReference>
<dbReference type="InterPro" id="IPR042186">
    <property type="entry name" value="FimD_plug_dom"/>
</dbReference>